<dbReference type="AlphaFoldDB" id="A0A4Y2GBD6"/>
<dbReference type="Gene3D" id="1.10.4020.10">
    <property type="entry name" value="DNA breaking-rejoining enzymes"/>
    <property type="match status" value="1"/>
</dbReference>
<dbReference type="EMBL" id="BGPR01176928">
    <property type="protein sequence ID" value="GBM49908.1"/>
    <property type="molecule type" value="Genomic_DNA"/>
</dbReference>
<accession>A0A4Y2GBD6</accession>
<dbReference type="PANTHER" id="PTHR46888:SF1">
    <property type="entry name" value="RIBONUCLEASE H"/>
    <property type="match status" value="1"/>
</dbReference>
<dbReference type="PANTHER" id="PTHR46888">
    <property type="entry name" value="ZINC KNUCKLE DOMAINCONTAINING PROTEIN-RELATED"/>
    <property type="match status" value="1"/>
</dbReference>
<dbReference type="InterPro" id="IPR038269">
    <property type="entry name" value="SCAN_sf"/>
</dbReference>
<sequence length="562" mass="65570">MLEEEEVKSKEALEVEEKRRNEEIEDRRRRDPMEFELQKHRLENERCRSESDRVVTAEFSAKPKIDLLTILQKFDPRSNDISLYLILFERQAKRAEIQKKYWVSYLIGLLPNEMSQIIATEDEEVTEDYEKIKALLLKTYKLTPERFRQLFVNHNKAPENTRTDFTYEVKNYFQEWIRGLNVKTFEELSNVIITEQIKEKISAEIYDHFLDECSQLKIPEEFAKKLDDFENVPADRKMESSWRDQPGERFTYDFEEQRNTADCKFRSSPVKEEKYRAPRREQYRTRINTRKDCYVCGLSHLARDCPERYQVSTPNKKLNRHNDVPTAEIQSYRLKPEKSSHLPENISINSLHAFGERIEAGLAKFLVSLKSDHKDKFYRPIEILAVVSSRIQEQLIIPTNIYQLLRSSTEDGGKRKIELLRPRLAIQRTNGELSVSRNGGFGELKKEIERLREDLERLRRQIKPSENEAVSTDKGSKEVESEQPECCITRNPLKATAYGLADSENKDGHSNTCISDDEVSNDEIIGKLTPAWMQSSSTSLLGLTMEGSRIISGSNCMTVSKV</sequence>
<dbReference type="Proteomes" id="UP000499080">
    <property type="component" value="Unassembled WGS sequence"/>
</dbReference>
<protein>
    <recommendedName>
        <fullName evidence="4">CCHC-type domain-containing protein</fullName>
    </recommendedName>
</protein>
<evidence type="ECO:0000256" key="1">
    <source>
        <dbReference type="SAM" id="MobiDB-lite"/>
    </source>
</evidence>
<feature type="region of interest" description="Disordered" evidence="1">
    <location>
        <begin position="1"/>
        <end position="30"/>
    </location>
</feature>
<evidence type="ECO:0000313" key="3">
    <source>
        <dbReference type="Proteomes" id="UP000499080"/>
    </source>
</evidence>
<name>A0A4Y2GBD6_ARAVE</name>
<feature type="region of interest" description="Disordered" evidence="1">
    <location>
        <begin position="462"/>
        <end position="484"/>
    </location>
</feature>
<reference evidence="2 3" key="1">
    <citation type="journal article" date="2019" name="Sci. Rep.">
        <title>Orb-weaving spider Araneus ventricosus genome elucidates the spidroin gene catalogue.</title>
        <authorList>
            <person name="Kono N."/>
            <person name="Nakamura H."/>
            <person name="Ohtoshi R."/>
            <person name="Moran D.A.P."/>
            <person name="Shinohara A."/>
            <person name="Yoshida Y."/>
            <person name="Fujiwara M."/>
            <person name="Mori M."/>
            <person name="Tomita M."/>
            <person name="Arakawa K."/>
        </authorList>
    </citation>
    <scope>NUCLEOTIDE SEQUENCE [LARGE SCALE GENOMIC DNA]</scope>
</reference>
<proteinExistence type="predicted"/>
<dbReference type="OrthoDB" id="6472394at2759"/>
<keyword evidence="3" id="KW-1185">Reference proteome</keyword>
<evidence type="ECO:0000313" key="2">
    <source>
        <dbReference type="EMBL" id="GBM49908.1"/>
    </source>
</evidence>
<evidence type="ECO:0008006" key="4">
    <source>
        <dbReference type="Google" id="ProtNLM"/>
    </source>
</evidence>
<gene>
    <name evidence="2" type="ORF">AVEN_134980_1</name>
</gene>
<organism evidence="2 3">
    <name type="scientific">Araneus ventricosus</name>
    <name type="common">Orbweaver spider</name>
    <name type="synonym">Epeira ventricosa</name>
    <dbReference type="NCBI Taxonomy" id="182803"/>
    <lineage>
        <taxon>Eukaryota</taxon>
        <taxon>Metazoa</taxon>
        <taxon>Ecdysozoa</taxon>
        <taxon>Arthropoda</taxon>
        <taxon>Chelicerata</taxon>
        <taxon>Arachnida</taxon>
        <taxon>Araneae</taxon>
        <taxon>Araneomorphae</taxon>
        <taxon>Entelegynae</taxon>
        <taxon>Araneoidea</taxon>
        <taxon>Araneidae</taxon>
        <taxon>Araneus</taxon>
    </lineage>
</organism>
<feature type="compositionally biased region" description="Basic and acidic residues" evidence="1">
    <location>
        <begin position="7"/>
        <end position="30"/>
    </location>
</feature>
<comment type="caution">
    <text evidence="2">The sequence shown here is derived from an EMBL/GenBank/DDBJ whole genome shotgun (WGS) entry which is preliminary data.</text>
</comment>